<organism evidence="2 3">
    <name type="scientific">Candida maltosa (strain Xu316)</name>
    <name type="common">Yeast</name>
    <dbReference type="NCBI Taxonomy" id="1245528"/>
    <lineage>
        <taxon>Eukaryota</taxon>
        <taxon>Fungi</taxon>
        <taxon>Dikarya</taxon>
        <taxon>Ascomycota</taxon>
        <taxon>Saccharomycotina</taxon>
        <taxon>Pichiomycetes</taxon>
        <taxon>Debaryomycetaceae</taxon>
        <taxon>Candida/Lodderomyces clade</taxon>
        <taxon>Candida</taxon>
    </lineage>
</organism>
<sequence>MSKHSSRKCSLAIESAIDETPNNPLNAFLVYNNSTNSSAMASSDSISPLTPPVSRKNEAGYNSSSSSTSPIIVKCSSLPNLSDMKPATMFGNRRISICDLNNFNGELYQAKHDNFMYSNLSTSDISKQPRNFIHHSKTVSGLINHTDQHDMLSPIHFDERLNHFQFRNHKRRHSVALKFEEPKIL</sequence>
<evidence type="ECO:0000313" key="3">
    <source>
        <dbReference type="Proteomes" id="UP000011777"/>
    </source>
</evidence>
<dbReference type="InterPro" id="IPR031426">
    <property type="entry name" value="DUF4667"/>
</dbReference>
<dbReference type="HOGENOM" id="CLU_1461119_0_0_1"/>
<dbReference type="AlphaFoldDB" id="M3JE57"/>
<feature type="region of interest" description="Disordered" evidence="1">
    <location>
        <begin position="40"/>
        <end position="67"/>
    </location>
</feature>
<protein>
    <submittedName>
        <fullName evidence="2">Uncharacterized protein</fullName>
    </submittedName>
</protein>
<evidence type="ECO:0000256" key="1">
    <source>
        <dbReference type="SAM" id="MobiDB-lite"/>
    </source>
</evidence>
<proteinExistence type="predicted"/>
<dbReference type="eggNOG" id="ENOG502T4A0">
    <property type="taxonomic scope" value="Eukaryota"/>
</dbReference>
<gene>
    <name evidence="2" type="ORF">G210_3532</name>
</gene>
<dbReference type="OMA" id="HEDNEHE"/>
<keyword evidence="3" id="KW-1185">Reference proteome</keyword>
<comment type="caution">
    <text evidence="2">The sequence shown here is derived from an EMBL/GenBank/DDBJ whole genome shotgun (WGS) entry which is preliminary data.</text>
</comment>
<reference evidence="2 3" key="1">
    <citation type="submission" date="2013-02" db="EMBL/GenBank/DDBJ databases">
        <title>Genome sequence of Candida maltosa Xu316, a potential industrial strain for xylitol and ethanol production.</title>
        <authorList>
            <person name="Yu J."/>
            <person name="Wang Q."/>
            <person name="Geng X."/>
            <person name="Bao W."/>
            <person name="He P."/>
            <person name="Cai J."/>
        </authorList>
    </citation>
    <scope>NUCLEOTIDE SEQUENCE [LARGE SCALE GENOMIC DNA]</scope>
    <source>
        <strain evidence="3">Xu316</strain>
    </source>
</reference>
<name>M3JE57_CANMX</name>
<accession>M3JE57</accession>
<evidence type="ECO:0000313" key="2">
    <source>
        <dbReference type="EMBL" id="EMG50488.1"/>
    </source>
</evidence>
<dbReference type="Pfam" id="PF15700">
    <property type="entry name" value="DUF4667"/>
    <property type="match status" value="1"/>
</dbReference>
<dbReference type="OrthoDB" id="4012581at2759"/>
<dbReference type="Proteomes" id="UP000011777">
    <property type="component" value="Unassembled WGS sequence"/>
</dbReference>
<dbReference type="EMBL" id="AOGT01000224">
    <property type="protein sequence ID" value="EMG50488.1"/>
    <property type="molecule type" value="Genomic_DNA"/>
</dbReference>